<feature type="compositionally biased region" description="Basic residues" evidence="2">
    <location>
        <begin position="38"/>
        <end position="51"/>
    </location>
</feature>
<evidence type="ECO:0000259" key="3">
    <source>
        <dbReference type="PROSITE" id="PS50102"/>
    </source>
</evidence>
<gene>
    <name evidence="5" type="ORF">THAOC_04236</name>
</gene>
<dbReference type="eggNOG" id="ENOG502RRM5">
    <property type="taxonomic scope" value="Eukaryota"/>
</dbReference>
<dbReference type="EMBL" id="AGNL01003952">
    <property type="protein sequence ID" value="EJK74102.1"/>
    <property type="molecule type" value="Genomic_DNA"/>
</dbReference>
<dbReference type="InterPro" id="IPR000504">
    <property type="entry name" value="RRM_dom"/>
</dbReference>
<proteinExistence type="predicted"/>
<dbReference type="Pfam" id="PF00581">
    <property type="entry name" value="Rhodanese"/>
    <property type="match status" value="1"/>
</dbReference>
<evidence type="ECO:0008006" key="7">
    <source>
        <dbReference type="Google" id="ProtNLM"/>
    </source>
</evidence>
<dbReference type="PANTHER" id="PTHR43268:SF7">
    <property type="entry name" value="RHODANESE DOMAIN-CONTAINING PROTEIN"/>
    <property type="match status" value="1"/>
</dbReference>
<dbReference type="PROSITE" id="PS50102">
    <property type="entry name" value="RRM"/>
    <property type="match status" value="1"/>
</dbReference>
<dbReference type="SMART" id="SM00360">
    <property type="entry name" value="RRM"/>
    <property type="match status" value="1"/>
</dbReference>
<dbReference type="CDD" id="cd00590">
    <property type="entry name" value="RRM_SF"/>
    <property type="match status" value="1"/>
</dbReference>
<dbReference type="InterPro" id="IPR001763">
    <property type="entry name" value="Rhodanese-like_dom"/>
</dbReference>
<dbReference type="InterPro" id="IPR012677">
    <property type="entry name" value="Nucleotide-bd_a/b_plait_sf"/>
</dbReference>
<dbReference type="Gene3D" id="3.30.70.100">
    <property type="match status" value="1"/>
</dbReference>
<sequence>SAKKKKKKDKKRERSQVDDGDIDAFPPGEAEDNEDRSVKKKKKKKSKKKSKRSEDIEVADEKIVSSSAIEFYPDELRNLQLKKNQEEYAEKAKTEATVDTSGQSRGGKQSMKADNITLLLFYQYVEPPWDEDQFQTVYKFVTDNGNKLGITGRMRVAREGLNCTLTGSHDGIRKWCAAMRQFDGGRGRVVNGQKITEFAGTEFKLTDDLPPKQRFPKLHAFEVVEIVNYGLAGSRAPEISKHGGTHLQPADYHKKMCEKDTVIIDVRNHYEANIGRFDPPKGGAQMIDPMMRKSTEFPMWLDRKETKEMLRGKQVLMYCRCERASALLKQKIETEEDTKELGIKGVFQLQGGIDKYFKEYPTGGLWKGKFSHAPGAIEAVDRTKKVLGADANTEAENDCGGERIMGKCESCSKPWDMYRGKRRCPTCGVPSLICRDCFEADKAGTVKLGKDIRCDLCVREDIRSKRQLRGREERETKEYEKKLKSKLSDDYAPPMQRKHAVTRKPRANPERITRLFLKNMCARQMDESALIDCLSPARITHIQWLLDKTTGKFYGSAFVEMKTPEDAGSAMALNGSFVLGRKLKVKYEQADAKSVWPIPGTEICVEKTEG</sequence>
<dbReference type="InterPro" id="IPR040503">
    <property type="entry name" value="TRHO_N"/>
</dbReference>
<dbReference type="Gene3D" id="3.40.250.10">
    <property type="entry name" value="Rhodanese-like domain"/>
    <property type="match status" value="1"/>
</dbReference>
<dbReference type="GO" id="GO:0003723">
    <property type="term" value="F:RNA binding"/>
    <property type="evidence" value="ECO:0007669"/>
    <property type="project" value="UniProtKB-UniRule"/>
</dbReference>
<evidence type="ECO:0000256" key="1">
    <source>
        <dbReference type="PROSITE-ProRule" id="PRU00176"/>
    </source>
</evidence>
<reference evidence="5 6" key="1">
    <citation type="journal article" date="2012" name="Genome Biol.">
        <title>Genome and low-iron response of an oceanic diatom adapted to chronic iron limitation.</title>
        <authorList>
            <person name="Lommer M."/>
            <person name="Specht M."/>
            <person name="Roy A.S."/>
            <person name="Kraemer L."/>
            <person name="Andreson R."/>
            <person name="Gutowska M.A."/>
            <person name="Wolf J."/>
            <person name="Bergner S.V."/>
            <person name="Schilhabel M.B."/>
            <person name="Klostermeier U.C."/>
            <person name="Beiko R.G."/>
            <person name="Rosenstiel P."/>
            <person name="Hippler M."/>
            <person name="Laroche J."/>
        </authorList>
    </citation>
    <scope>NUCLEOTIDE SEQUENCE [LARGE SCALE GENOMIC DNA]</scope>
    <source>
        <strain evidence="5 6">CCMP1005</strain>
    </source>
</reference>
<dbReference type="InterPro" id="IPR036873">
    <property type="entry name" value="Rhodanese-like_dom_sf"/>
</dbReference>
<keyword evidence="1" id="KW-0694">RNA-binding</keyword>
<dbReference type="PANTHER" id="PTHR43268">
    <property type="entry name" value="THIOSULFATE SULFURTRANSFERASE/RHODANESE-LIKE DOMAIN-CONTAINING PROTEIN 2"/>
    <property type="match status" value="1"/>
</dbReference>
<dbReference type="PROSITE" id="PS50206">
    <property type="entry name" value="RHODANESE_3"/>
    <property type="match status" value="1"/>
</dbReference>
<dbReference type="SUPFAM" id="SSF54928">
    <property type="entry name" value="RNA-binding domain, RBD"/>
    <property type="match status" value="1"/>
</dbReference>
<dbReference type="SUPFAM" id="SSF52821">
    <property type="entry name" value="Rhodanese/Cell cycle control phosphatase"/>
    <property type="match status" value="1"/>
</dbReference>
<dbReference type="OrthoDB" id="25002at2759"/>
<name>K0TP34_THAOC</name>
<evidence type="ECO:0000313" key="6">
    <source>
        <dbReference type="Proteomes" id="UP000266841"/>
    </source>
</evidence>
<evidence type="ECO:0000256" key="2">
    <source>
        <dbReference type="SAM" id="MobiDB-lite"/>
    </source>
</evidence>
<feature type="domain" description="RRM" evidence="3">
    <location>
        <begin position="513"/>
        <end position="590"/>
    </location>
</feature>
<dbReference type="Proteomes" id="UP000266841">
    <property type="component" value="Unassembled WGS sequence"/>
</dbReference>
<feature type="non-terminal residue" evidence="5">
    <location>
        <position position="1"/>
    </location>
</feature>
<keyword evidence="6" id="KW-1185">Reference proteome</keyword>
<evidence type="ECO:0000259" key="4">
    <source>
        <dbReference type="PROSITE" id="PS50206"/>
    </source>
</evidence>
<protein>
    <recommendedName>
        <fullName evidence="7">Rhodanese domain-containing protein</fullName>
    </recommendedName>
</protein>
<feature type="domain" description="Rhodanese" evidence="4">
    <location>
        <begin position="257"/>
        <end position="365"/>
    </location>
</feature>
<dbReference type="Pfam" id="PF00076">
    <property type="entry name" value="RRM_1"/>
    <property type="match status" value="1"/>
</dbReference>
<comment type="caution">
    <text evidence="5">The sequence shown here is derived from an EMBL/GenBank/DDBJ whole genome shotgun (WGS) entry which is preliminary data.</text>
</comment>
<dbReference type="Pfam" id="PF17773">
    <property type="entry name" value="UPF0176_N"/>
    <property type="match status" value="1"/>
</dbReference>
<dbReference type="AlphaFoldDB" id="K0TP34"/>
<feature type="region of interest" description="Disordered" evidence="2">
    <location>
        <begin position="1"/>
        <end position="57"/>
    </location>
</feature>
<dbReference type="Gene3D" id="3.30.70.330">
    <property type="match status" value="1"/>
</dbReference>
<dbReference type="InterPro" id="IPR020936">
    <property type="entry name" value="TrhO"/>
</dbReference>
<dbReference type="InterPro" id="IPR035979">
    <property type="entry name" value="RBD_domain_sf"/>
</dbReference>
<evidence type="ECO:0000313" key="5">
    <source>
        <dbReference type="EMBL" id="EJK74102.1"/>
    </source>
</evidence>
<dbReference type="OMA" id="MRKSTEF"/>
<accession>K0TP34</accession>
<feature type="compositionally biased region" description="Basic residues" evidence="2">
    <location>
        <begin position="1"/>
        <end position="11"/>
    </location>
</feature>
<organism evidence="5 6">
    <name type="scientific">Thalassiosira oceanica</name>
    <name type="common">Marine diatom</name>
    <dbReference type="NCBI Taxonomy" id="159749"/>
    <lineage>
        <taxon>Eukaryota</taxon>
        <taxon>Sar</taxon>
        <taxon>Stramenopiles</taxon>
        <taxon>Ochrophyta</taxon>
        <taxon>Bacillariophyta</taxon>
        <taxon>Coscinodiscophyceae</taxon>
        <taxon>Thalassiosirophycidae</taxon>
        <taxon>Thalassiosirales</taxon>
        <taxon>Thalassiosiraceae</taxon>
        <taxon>Thalassiosira</taxon>
    </lineage>
</organism>